<evidence type="ECO:0000313" key="5">
    <source>
        <dbReference type="EMBL" id="QES87756.1"/>
    </source>
</evidence>
<accession>A0A5P2FW58</accession>
<evidence type="ECO:0000256" key="2">
    <source>
        <dbReference type="ARBA" id="ARBA00023125"/>
    </source>
</evidence>
<dbReference type="KEGG" id="arac:E0W69_003425"/>
<evidence type="ECO:0000313" key="6">
    <source>
        <dbReference type="Proteomes" id="UP000292424"/>
    </source>
</evidence>
<dbReference type="Pfam" id="PF00392">
    <property type="entry name" value="GntR"/>
    <property type="match status" value="1"/>
</dbReference>
<dbReference type="AlphaFoldDB" id="A0A5P2FW58"/>
<dbReference type="PRINTS" id="PR00035">
    <property type="entry name" value="HTHGNTR"/>
</dbReference>
<dbReference type="InterPro" id="IPR036388">
    <property type="entry name" value="WH-like_DNA-bd_sf"/>
</dbReference>
<dbReference type="Gene3D" id="1.10.10.10">
    <property type="entry name" value="Winged helix-like DNA-binding domain superfamily/Winged helix DNA-binding domain"/>
    <property type="match status" value="1"/>
</dbReference>
<evidence type="ECO:0000259" key="4">
    <source>
        <dbReference type="PROSITE" id="PS50949"/>
    </source>
</evidence>
<keyword evidence="1" id="KW-0805">Transcription regulation</keyword>
<dbReference type="InterPro" id="IPR011711">
    <property type="entry name" value="GntR_C"/>
</dbReference>
<keyword evidence="6" id="KW-1185">Reference proteome</keyword>
<keyword evidence="3" id="KW-0804">Transcription</keyword>
<keyword evidence="2" id="KW-0238">DNA-binding</keyword>
<name>A0A5P2FW58_9BACT</name>
<dbReference type="EMBL" id="CP044016">
    <property type="protein sequence ID" value="QES87756.1"/>
    <property type="molecule type" value="Genomic_DNA"/>
</dbReference>
<organism evidence="5 6">
    <name type="scientific">Rhizosphaericola mali</name>
    <dbReference type="NCBI Taxonomy" id="2545455"/>
    <lineage>
        <taxon>Bacteria</taxon>
        <taxon>Pseudomonadati</taxon>
        <taxon>Bacteroidota</taxon>
        <taxon>Chitinophagia</taxon>
        <taxon>Chitinophagales</taxon>
        <taxon>Chitinophagaceae</taxon>
        <taxon>Rhizosphaericola</taxon>
    </lineage>
</organism>
<dbReference type="PROSITE" id="PS50949">
    <property type="entry name" value="HTH_GNTR"/>
    <property type="match status" value="1"/>
</dbReference>
<dbReference type="InterPro" id="IPR036390">
    <property type="entry name" value="WH_DNA-bd_sf"/>
</dbReference>
<dbReference type="GO" id="GO:0003700">
    <property type="term" value="F:DNA-binding transcription factor activity"/>
    <property type="evidence" value="ECO:0007669"/>
    <property type="project" value="InterPro"/>
</dbReference>
<dbReference type="Proteomes" id="UP000292424">
    <property type="component" value="Chromosome"/>
</dbReference>
<dbReference type="CDD" id="cd07377">
    <property type="entry name" value="WHTH_GntR"/>
    <property type="match status" value="1"/>
</dbReference>
<evidence type="ECO:0000256" key="3">
    <source>
        <dbReference type="ARBA" id="ARBA00023163"/>
    </source>
</evidence>
<gene>
    <name evidence="5" type="ORF">E0W69_003425</name>
</gene>
<dbReference type="SUPFAM" id="SSF46785">
    <property type="entry name" value="Winged helix' DNA-binding domain"/>
    <property type="match status" value="1"/>
</dbReference>
<dbReference type="SMART" id="SM00895">
    <property type="entry name" value="FCD"/>
    <property type="match status" value="1"/>
</dbReference>
<dbReference type="PANTHER" id="PTHR43537">
    <property type="entry name" value="TRANSCRIPTIONAL REGULATOR, GNTR FAMILY"/>
    <property type="match status" value="1"/>
</dbReference>
<dbReference type="SMART" id="SM00345">
    <property type="entry name" value="HTH_GNTR"/>
    <property type="match status" value="1"/>
</dbReference>
<dbReference type="InterPro" id="IPR008920">
    <property type="entry name" value="TF_FadR/GntR_C"/>
</dbReference>
<dbReference type="PANTHER" id="PTHR43537:SF47">
    <property type="entry name" value="REGULATORY PROTEIN GNTR HTH"/>
    <property type="match status" value="1"/>
</dbReference>
<proteinExistence type="predicted"/>
<dbReference type="Pfam" id="PF07729">
    <property type="entry name" value="FCD"/>
    <property type="match status" value="1"/>
</dbReference>
<dbReference type="RefSeq" id="WP_131328643.1">
    <property type="nucleotide sequence ID" value="NZ_CP044016.1"/>
</dbReference>
<dbReference type="SUPFAM" id="SSF48008">
    <property type="entry name" value="GntR ligand-binding domain-like"/>
    <property type="match status" value="1"/>
</dbReference>
<dbReference type="InterPro" id="IPR000524">
    <property type="entry name" value="Tscrpt_reg_HTH_GntR"/>
</dbReference>
<evidence type="ECO:0000256" key="1">
    <source>
        <dbReference type="ARBA" id="ARBA00023015"/>
    </source>
</evidence>
<dbReference type="Gene3D" id="1.20.120.530">
    <property type="entry name" value="GntR ligand-binding domain-like"/>
    <property type="match status" value="1"/>
</dbReference>
<reference evidence="5 6" key="1">
    <citation type="submission" date="2019-09" db="EMBL/GenBank/DDBJ databases">
        <title>Complete genome sequence of Arachidicoccus sp. B3-10 isolated from apple orchard soil.</title>
        <authorList>
            <person name="Kim H.S."/>
            <person name="Han K.-I."/>
            <person name="Suh M.K."/>
            <person name="Lee K.C."/>
            <person name="Eom M.K."/>
            <person name="Kim J.-S."/>
            <person name="Kang S.W."/>
            <person name="Sin Y."/>
            <person name="Lee J.-S."/>
        </authorList>
    </citation>
    <scope>NUCLEOTIDE SEQUENCE [LARGE SCALE GENOMIC DNA]</scope>
    <source>
        <strain evidence="5 6">B3-10</strain>
    </source>
</reference>
<protein>
    <submittedName>
        <fullName evidence="5">FadR family transcriptional regulator</fullName>
    </submittedName>
</protein>
<dbReference type="GO" id="GO:0003677">
    <property type="term" value="F:DNA binding"/>
    <property type="evidence" value="ECO:0007669"/>
    <property type="project" value="UniProtKB-KW"/>
</dbReference>
<dbReference type="OrthoDB" id="9799482at2"/>
<sequence length="225" mass="26226">MIIKNTLTEKIIKKLQDDLTFGVYKPGNKIPTEPELMKLYGAGRSTIREAVKTLENVGILTVKRGSGTFVNLQIERNVTDDIRMNRLRLKEVNDVRYLLEKEILIQAIKYRNANDIIEITEALTDRKNSTLAGRFQQALDADIRFHVGIAKATHNQILEEQYRYFTIRLREYFQNRDQGNISHFALVHGLHEVLLKNIIKRNEDEGLRTLDKLLNNNYWRLGYAK</sequence>
<feature type="domain" description="HTH gntR-type" evidence="4">
    <location>
        <begin position="5"/>
        <end position="73"/>
    </location>
</feature>